<dbReference type="PANTHER" id="PTHR45947:SF3">
    <property type="entry name" value="SULFOQUINOVOSYL TRANSFERASE SQD2"/>
    <property type="match status" value="1"/>
</dbReference>
<dbReference type="Pfam" id="PF13439">
    <property type="entry name" value="Glyco_transf_4"/>
    <property type="match status" value="1"/>
</dbReference>
<protein>
    <submittedName>
        <fullName evidence="3">Glycosyltransferase</fullName>
    </submittedName>
</protein>
<comment type="caution">
    <text evidence="3">The sequence shown here is derived from an EMBL/GenBank/DDBJ whole genome shotgun (WGS) entry which is preliminary data.</text>
</comment>
<dbReference type="EMBL" id="SRMF01000001">
    <property type="protein sequence ID" value="TGG95257.1"/>
    <property type="molecule type" value="Genomic_DNA"/>
</dbReference>
<organism evidence="3 4">
    <name type="scientific">Natronospirillum operosum</name>
    <dbReference type="NCBI Taxonomy" id="2759953"/>
    <lineage>
        <taxon>Bacteria</taxon>
        <taxon>Pseudomonadati</taxon>
        <taxon>Pseudomonadota</taxon>
        <taxon>Gammaproteobacteria</taxon>
        <taxon>Oceanospirillales</taxon>
        <taxon>Natronospirillaceae</taxon>
        <taxon>Natronospirillum</taxon>
    </lineage>
</organism>
<evidence type="ECO:0000259" key="1">
    <source>
        <dbReference type="Pfam" id="PF00534"/>
    </source>
</evidence>
<dbReference type="SUPFAM" id="SSF53756">
    <property type="entry name" value="UDP-Glycosyltransferase/glycogen phosphorylase"/>
    <property type="match status" value="1"/>
</dbReference>
<evidence type="ECO:0000313" key="4">
    <source>
        <dbReference type="Proteomes" id="UP000297475"/>
    </source>
</evidence>
<gene>
    <name evidence="3" type="ORF">E4656_02220</name>
</gene>
<feature type="domain" description="Glycosyltransferase subfamily 4-like N-terminal" evidence="2">
    <location>
        <begin position="42"/>
        <end position="203"/>
    </location>
</feature>
<name>A0A4Z0WH30_9GAMM</name>
<dbReference type="Pfam" id="PF00534">
    <property type="entry name" value="Glycos_transf_1"/>
    <property type="match status" value="1"/>
</dbReference>
<reference evidence="3 4" key="1">
    <citation type="submission" date="2019-04" db="EMBL/GenBank/DDBJ databases">
        <title>Natronospirillum operosus gen. nov., sp. nov., a haloalkaliphilic satellite isolated from decaying biomass of laboratory culture of cyanobacterium Geitlerinema sp. and proposal of Natronospirillaceae fam. nov. and Saccharospirillaceae fam. nov.</title>
        <authorList>
            <person name="Kevbrin V."/>
            <person name="Boltyanskaya Y."/>
            <person name="Koziaeva V."/>
            <person name="Grouzdev D.S."/>
            <person name="Park M."/>
            <person name="Cho J."/>
        </authorList>
    </citation>
    <scope>NUCLEOTIDE SEQUENCE [LARGE SCALE GENOMIC DNA]</scope>
    <source>
        <strain evidence="3 4">G-116</strain>
    </source>
</reference>
<dbReference type="OrthoDB" id="9804196at2"/>
<dbReference type="AlphaFoldDB" id="A0A4Z0WH30"/>
<proteinExistence type="predicted"/>
<dbReference type="PANTHER" id="PTHR45947">
    <property type="entry name" value="SULFOQUINOVOSYL TRANSFERASE SQD2"/>
    <property type="match status" value="1"/>
</dbReference>
<keyword evidence="4" id="KW-1185">Reference proteome</keyword>
<sequence length="403" mass="45088">MWAVVLYDDAGPSPVPINPTFYLIRGSVKKILYIVSTLNNSGPTNQLYNIIKYLDRSQFEPNLITLSPESVDSRWTDYEKLGVNLYSLNLSRIVGVFLGKIRLSKKIYEIGPDLLHTQGIRSDMLSASLEVRIPRVATIRNFPQHDYTMTYGKSQSMFMLWKHPRAWKKLDLCVGVSEAVSKNLADQFDICDVETVPNGVDTEIYQKVSQADKIELRRNLKLSESADIWVSSGHLSERKDPLLIIATWKEIFANDPASHLIFIGDGSVRGECETASADCPNIHFCGRVSNVSDYLQASDYFISASKAEGLPNAVLEAIACGLPVVLSDIAPHREIWGMSPDIGELFDLGDKESLKSAFNLMKEKNADTQYEATQSLVEEKLSAQVMSKCYQSIYKRLISGEAQ</sequence>
<evidence type="ECO:0000313" key="3">
    <source>
        <dbReference type="EMBL" id="TGG95257.1"/>
    </source>
</evidence>
<feature type="domain" description="Glycosyl transferase family 1" evidence="1">
    <location>
        <begin position="213"/>
        <end position="365"/>
    </location>
</feature>
<dbReference type="InterPro" id="IPR050194">
    <property type="entry name" value="Glycosyltransferase_grp1"/>
</dbReference>
<accession>A0A4Z0WH30</accession>
<dbReference type="Gene3D" id="3.40.50.2000">
    <property type="entry name" value="Glycogen Phosphorylase B"/>
    <property type="match status" value="2"/>
</dbReference>
<dbReference type="GO" id="GO:0016757">
    <property type="term" value="F:glycosyltransferase activity"/>
    <property type="evidence" value="ECO:0007669"/>
    <property type="project" value="TreeGrafter"/>
</dbReference>
<evidence type="ECO:0000259" key="2">
    <source>
        <dbReference type="Pfam" id="PF13439"/>
    </source>
</evidence>
<dbReference type="InterPro" id="IPR001296">
    <property type="entry name" value="Glyco_trans_1"/>
</dbReference>
<dbReference type="Proteomes" id="UP000297475">
    <property type="component" value="Unassembled WGS sequence"/>
</dbReference>
<dbReference type="InterPro" id="IPR028098">
    <property type="entry name" value="Glyco_trans_4-like_N"/>
</dbReference>
<keyword evidence="3" id="KW-0808">Transferase</keyword>